<dbReference type="Proteomes" id="UP001060112">
    <property type="component" value="Chromosome"/>
</dbReference>
<dbReference type="PROSITE" id="PS51819">
    <property type="entry name" value="VOC"/>
    <property type="match status" value="1"/>
</dbReference>
<dbReference type="EMBL" id="CP101620">
    <property type="protein sequence ID" value="UTY39631.1"/>
    <property type="molecule type" value="Genomic_DNA"/>
</dbReference>
<dbReference type="InterPro" id="IPR037523">
    <property type="entry name" value="VOC_core"/>
</dbReference>
<protein>
    <submittedName>
        <fullName evidence="2">VOC family protein</fullName>
    </submittedName>
</protein>
<dbReference type="InterPro" id="IPR004360">
    <property type="entry name" value="Glyas_Fos-R_dOase_dom"/>
</dbReference>
<accession>A0ABY5I5Y6</accession>
<name>A0ABY5I5Y6_9FIRM</name>
<reference evidence="2" key="1">
    <citation type="submission" date="2022-07" db="EMBL/GenBank/DDBJ databases">
        <title>Faecal culturing of patients with breast cancer.</title>
        <authorList>
            <person name="Teng N.M.Y."/>
            <person name="Kiu R."/>
            <person name="Evans R."/>
            <person name="Baker D.J."/>
            <person name="Zenner C."/>
            <person name="Robinson S.D."/>
            <person name="Hall L.J."/>
        </authorList>
    </citation>
    <scope>NUCLEOTIDE SEQUENCE</scope>
    <source>
        <strain evidence="2">LH1062</strain>
    </source>
</reference>
<dbReference type="RefSeq" id="WP_290140869.1">
    <property type="nucleotide sequence ID" value="NZ_CP101620.1"/>
</dbReference>
<sequence length="167" mass="19666">MKFNEVMHLSFYTDQMDAMRDFYENKLGLKAKIIMRYDAYKDNPQRQAWANQAKINPTGIAYIFIELAPGQYLELFPKSEGQKEHEQPDTRLGYSHFALMVDDIFQAREELVQAGVEIDIEPNKGQSQTWQMWIHDPDGNKFEIMQYTDLSLQHHGNIEEDRQKYGL</sequence>
<evidence type="ECO:0000313" key="3">
    <source>
        <dbReference type="Proteomes" id="UP001060112"/>
    </source>
</evidence>
<gene>
    <name evidence="2" type="ORF">NMU03_02030</name>
</gene>
<dbReference type="SUPFAM" id="SSF54593">
    <property type="entry name" value="Glyoxalase/Bleomycin resistance protein/Dihydroxybiphenyl dioxygenase"/>
    <property type="match status" value="1"/>
</dbReference>
<dbReference type="Pfam" id="PF00903">
    <property type="entry name" value="Glyoxalase"/>
    <property type="match status" value="1"/>
</dbReference>
<proteinExistence type="predicted"/>
<organism evidence="2 3">
    <name type="scientific">Allocoprobacillus halotolerans</name>
    <dbReference type="NCBI Taxonomy" id="2944914"/>
    <lineage>
        <taxon>Bacteria</taxon>
        <taxon>Bacillati</taxon>
        <taxon>Bacillota</taxon>
        <taxon>Erysipelotrichia</taxon>
        <taxon>Erysipelotrichales</taxon>
        <taxon>Erysipelotrichaceae</taxon>
        <taxon>Allocoprobacillus</taxon>
    </lineage>
</organism>
<dbReference type="InterPro" id="IPR051332">
    <property type="entry name" value="Fosfomycin_Res_Enzymes"/>
</dbReference>
<evidence type="ECO:0000313" key="2">
    <source>
        <dbReference type="EMBL" id="UTY39631.1"/>
    </source>
</evidence>
<dbReference type="PANTHER" id="PTHR36113:SF3">
    <property type="entry name" value="SLL5075 PROTEIN"/>
    <property type="match status" value="1"/>
</dbReference>
<dbReference type="InterPro" id="IPR029068">
    <property type="entry name" value="Glyas_Bleomycin-R_OHBP_Dase"/>
</dbReference>
<feature type="domain" description="VOC" evidence="1">
    <location>
        <begin position="5"/>
        <end position="147"/>
    </location>
</feature>
<dbReference type="CDD" id="cd06587">
    <property type="entry name" value="VOC"/>
    <property type="match status" value="1"/>
</dbReference>
<keyword evidence="3" id="KW-1185">Reference proteome</keyword>
<dbReference type="Gene3D" id="3.10.180.10">
    <property type="entry name" value="2,3-Dihydroxybiphenyl 1,2-Dioxygenase, domain 1"/>
    <property type="match status" value="1"/>
</dbReference>
<dbReference type="PANTHER" id="PTHR36113">
    <property type="entry name" value="LYASE, PUTATIVE-RELATED-RELATED"/>
    <property type="match status" value="1"/>
</dbReference>
<evidence type="ECO:0000259" key="1">
    <source>
        <dbReference type="PROSITE" id="PS51819"/>
    </source>
</evidence>